<evidence type="ECO:0000313" key="3">
    <source>
        <dbReference type="Proteomes" id="UP000009227"/>
    </source>
</evidence>
<evidence type="ECO:0000256" key="1">
    <source>
        <dbReference type="SAM" id="Phobius"/>
    </source>
</evidence>
<dbReference type="Pfam" id="PF01944">
    <property type="entry name" value="SpoIIM"/>
    <property type="match status" value="1"/>
</dbReference>
<name>F6BAK7_METIK</name>
<feature type="transmembrane region" description="Helical" evidence="1">
    <location>
        <begin position="135"/>
        <end position="157"/>
    </location>
</feature>
<evidence type="ECO:0008006" key="4">
    <source>
        <dbReference type="Google" id="ProtNLM"/>
    </source>
</evidence>
<feature type="transmembrane region" description="Helical" evidence="1">
    <location>
        <begin position="177"/>
        <end position="197"/>
    </location>
</feature>
<feature type="transmembrane region" description="Helical" evidence="1">
    <location>
        <begin position="21"/>
        <end position="40"/>
    </location>
</feature>
<keyword evidence="1" id="KW-1133">Transmembrane helix</keyword>
<keyword evidence="3" id="KW-1185">Reference proteome</keyword>
<dbReference type="OrthoDB" id="86288at2157"/>
<dbReference type="PANTHER" id="PTHR35337:SF1">
    <property type="entry name" value="SLR1478 PROTEIN"/>
    <property type="match status" value="1"/>
</dbReference>
<sequence>MSRAVYEILEIMEALKRHKHTIGFTAFVFVSAFILSYILIHQSEYLRYFGELMYSNFRDKVSSLGISKETPSLVLILVILSNNISVAIINYIGMIMSLAILIVNAFLLAYVLYISNPLDFFLLIAPHGIFEIPALILSASSGLVLFRGILCLIISTIKIKPLKKHFEYKREDLKDSLRIFLVSILLFVIAAVIEGTITKLISNWV</sequence>
<feature type="transmembrane region" description="Helical" evidence="1">
    <location>
        <begin position="98"/>
        <end position="115"/>
    </location>
</feature>
<dbReference type="STRING" id="880724.Metig_1486"/>
<dbReference type="HOGENOM" id="CLU_099320_0_1_2"/>
<gene>
    <name evidence="2" type="ordered locus">Metig_1486</name>
</gene>
<dbReference type="GeneID" id="10644359"/>
<dbReference type="EMBL" id="CP002737">
    <property type="protein sequence ID" value="AEF97020.1"/>
    <property type="molecule type" value="Genomic_DNA"/>
</dbReference>
<organism evidence="3">
    <name type="scientific">Methanotorris igneus (strain DSM 5666 / JCM 11834 / Kol 5)</name>
    <dbReference type="NCBI Taxonomy" id="880724"/>
    <lineage>
        <taxon>Archaea</taxon>
        <taxon>Methanobacteriati</taxon>
        <taxon>Methanobacteriota</taxon>
        <taxon>Methanomada group</taxon>
        <taxon>Methanococci</taxon>
        <taxon>Methanococcales</taxon>
        <taxon>Methanocaldococcaceae</taxon>
        <taxon>Methanotorris</taxon>
    </lineage>
</organism>
<dbReference type="RefSeq" id="WP_013799615.1">
    <property type="nucleotide sequence ID" value="NC_015562.1"/>
</dbReference>
<accession>F6BAK7</accession>
<keyword evidence="1" id="KW-0472">Membrane</keyword>
<dbReference type="AlphaFoldDB" id="F6BAK7"/>
<dbReference type="KEGG" id="mig:Metig_1486"/>
<proteinExistence type="predicted"/>
<dbReference type="Proteomes" id="UP000009227">
    <property type="component" value="Chromosome"/>
</dbReference>
<dbReference type="PANTHER" id="PTHR35337">
    <property type="entry name" value="SLR1478 PROTEIN"/>
    <property type="match status" value="1"/>
</dbReference>
<feature type="transmembrane region" description="Helical" evidence="1">
    <location>
        <begin position="72"/>
        <end position="91"/>
    </location>
</feature>
<evidence type="ECO:0000313" key="2">
    <source>
        <dbReference type="EMBL" id="AEF97020.1"/>
    </source>
</evidence>
<protein>
    <recommendedName>
        <fullName evidence="4">Stage II sporulation protein M</fullName>
    </recommendedName>
</protein>
<keyword evidence="1" id="KW-0812">Transmembrane</keyword>
<reference evidence="2 3" key="1">
    <citation type="submission" date="2011-05" db="EMBL/GenBank/DDBJ databases">
        <title>Complete sequence of Methanotorris igneus Kol 5.</title>
        <authorList>
            <consortium name="US DOE Joint Genome Institute"/>
            <person name="Lucas S."/>
            <person name="Han J."/>
            <person name="Lapidus A."/>
            <person name="Cheng J.-F."/>
            <person name="Goodwin L."/>
            <person name="Pitluck S."/>
            <person name="Peters L."/>
            <person name="Mikhailova N."/>
            <person name="Chertkov O."/>
            <person name="Han C."/>
            <person name="Tapia R."/>
            <person name="Land M."/>
            <person name="Hauser L."/>
            <person name="Kyrpides N."/>
            <person name="Ivanova N."/>
            <person name="Pagani I."/>
            <person name="Sieprawska-Lupa M."/>
            <person name="Whitman W."/>
            <person name="Woyke T."/>
        </authorList>
    </citation>
    <scope>NUCLEOTIDE SEQUENCE [LARGE SCALE GENOMIC DNA]</scope>
    <source>
        <strain evidence="3">DSM 5666 / JCM 11834 / Kol 5</strain>
    </source>
</reference>
<dbReference type="InterPro" id="IPR002798">
    <property type="entry name" value="SpoIIM-like"/>
</dbReference>